<dbReference type="Pfam" id="PF24877">
    <property type="entry name" value="ILV_EDD_C"/>
    <property type="match status" value="1"/>
</dbReference>
<keyword evidence="30" id="KW-1185">Reference proteome</keyword>
<dbReference type="PROSITE" id="PS50942">
    <property type="entry name" value="ENTH"/>
    <property type="match status" value="1"/>
</dbReference>
<dbReference type="GO" id="GO:0009099">
    <property type="term" value="P:L-valine biosynthetic process"/>
    <property type="evidence" value="ECO:0007669"/>
    <property type="project" value="UniProtKB-UniPathway"/>
</dbReference>
<dbReference type="FunFam" id="2.30.30.30:FF:000003">
    <property type="entry name" value="Elongation factor P"/>
    <property type="match status" value="1"/>
</dbReference>
<keyword evidence="19" id="KW-0456">Lyase</keyword>
<dbReference type="InterPro" id="IPR056740">
    <property type="entry name" value="ILV_EDD_C"/>
</dbReference>
<feature type="domain" description="ENTH" evidence="28">
    <location>
        <begin position="20"/>
        <end position="175"/>
    </location>
</feature>
<dbReference type="OrthoDB" id="3851628at2759"/>
<dbReference type="GO" id="GO:0009097">
    <property type="term" value="P:isoleucine biosynthetic process"/>
    <property type="evidence" value="ECO:0007669"/>
    <property type="project" value="UniProtKB-UniPathway"/>
</dbReference>
<comment type="catalytic activity">
    <reaction evidence="22">
        <text>(2R)-2,3-dihydroxy-3-methylbutanoate = 3-methyl-2-oxobutanoate + H2O</text>
        <dbReference type="Rhea" id="RHEA:24809"/>
        <dbReference type="ChEBI" id="CHEBI:11851"/>
        <dbReference type="ChEBI" id="CHEBI:15377"/>
        <dbReference type="ChEBI" id="CHEBI:49072"/>
        <dbReference type="EC" id="4.2.1.9"/>
    </reaction>
    <physiologicalReaction direction="left-to-right" evidence="22">
        <dbReference type="Rhea" id="RHEA:24810"/>
    </physiologicalReaction>
</comment>
<dbReference type="SMART" id="SM00273">
    <property type="entry name" value="ENTH"/>
    <property type="match status" value="1"/>
</dbReference>
<dbReference type="UniPathway" id="UPA00047">
    <property type="reaction ID" value="UER00057"/>
</dbReference>
<evidence type="ECO:0000256" key="1">
    <source>
        <dbReference type="ARBA" id="ARBA00001946"/>
    </source>
</evidence>
<keyword evidence="18" id="KW-0168">Coated pit</keyword>
<dbReference type="GO" id="GO:0009570">
    <property type="term" value="C:chloroplast stroma"/>
    <property type="evidence" value="ECO:0007669"/>
    <property type="project" value="TreeGrafter"/>
</dbReference>
<dbReference type="CDD" id="cd03564">
    <property type="entry name" value="ANTH_N"/>
    <property type="match status" value="1"/>
</dbReference>
<keyword evidence="17" id="KW-0472">Membrane</keyword>
<comment type="similarity">
    <text evidence="6">Belongs to the elongation factor P family.</text>
</comment>
<dbReference type="GO" id="GO:0003746">
    <property type="term" value="F:translation elongation factor activity"/>
    <property type="evidence" value="ECO:0007669"/>
    <property type="project" value="UniProtKB-KW"/>
</dbReference>
<dbReference type="SUPFAM" id="SSF143975">
    <property type="entry name" value="IlvD/EDD N-terminal domain-like"/>
    <property type="match status" value="1"/>
</dbReference>
<dbReference type="STRING" id="554065.E1ZPZ3"/>
<dbReference type="SMART" id="SM01185">
    <property type="entry name" value="EFP"/>
    <property type="match status" value="1"/>
</dbReference>
<dbReference type="InterPro" id="IPR012340">
    <property type="entry name" value="NA-bd_OB-fold"/>
</dbReference>
<name>E1ZPZ3_CHLVA</name>
<dbReference type="Pfam" id="PF07651">
    <property type="entry name" value="ANTH"/>
    <property type="match status" value="1"/>
</dbReference>
<protein>
    <recommendedName>
        <fullName evidence="25">dihydroxy-acid dehydratase</fullName>
        <ecNumber evidence="25">4.2.1.9</ecNumber>
    </recommendedName>
</protein>
<dbReference type="CDD" id="cd04470">
    <property type="entry name" value="S1_EF-P_repeat_1"/>
    <property type="match status" value="1"/>
</dbReference>
<dbReference type="GO" id="GO:0030136">
    <property type="term" value="C:clathrin-coated vesicle"/>
    <property type="evidence" value="ECO:0007669"/>
    <property type="project" value="UniProtKB-SubCell"/>
</dbReference>
<dbReference type="KEGG" id="cvr:CHLNCDRAFT_58991"/>
<dbReference type="GeneID" id="17351622"/>
<dbReference type="GO" id="GO:0005829">
    <property type="term" value="C:cytosol"/>
    <property type="evidence" value="ECO:0007669"/>
    <property type="project" value="UniProtKB-ARBA"/>
</dbReference>
<evidence type="ECO:0000256" key="27">
    <source>
        <dbReference type="ARBA" id="ARBA00052865"/>
    </source>
</evidence>
<dbReference type="InterPro" id="IPR042096">
    <property type="entry name" value="Dihydro-acid_dehy_C"/>
</dbReference>
<dbReference type="GO" id="GO:0005545">
    <property type="term" value="F:1-phosphatidylinositol binding"/>
    <property type="evidence" value="ECO:0007669"/>
    <property type="project" value="InterPro"/>
</dbReference>
<keyword evidence="15" id="KW-0408">Iron</keyword>
<dbReference type="PROSITE" id="PS00887">
    <property type="entry name" value="ILVD_EDD_2"/>
    <property type="match status" value="1"/>
</dbReference>
<evidence type="ECO:0000256" key="4">
    <source>
        <dbReference type="ARBA" id="ARBA00004815"/>
    </source>
</evidence>
<dbReference type="InterPro" id="IPR014722">
    <property type="entry name" value="Rib_uL2_dom2"/>
</dbReference>
<evidence type="ECO:0000256" key="14">
    <source>
        <dbReference type="ARBA" id="ARBA00022917"/>
    </source>
</evidence>
<keyword evidence="14" id="KW-0648">Protein biosynthesis</keyword>
<evidence type="ECO:0000256" key="18">
    <source>
        <dbReference type="ARBA" id="ARBA00023176"/>
    </source>
</evidence>
<sequence length="1102" mass="120395">MVSLAVTFSEKLKIAGAKTGGGDQKVELTVAIIKATTSQFHVMPKEKHVRTLKLAVHSGQPRRNVLHIITELHRRLQDASDWLTALKTLITLHRLMRETEPSFMEELVRYSEGLSQTSHGGVGGVAAAPTRLFSTDNFVDRTKGEGRFDFSEWVRAYGKYLDEQLSVYATLRWYVEQEASGAESRMRSLPPRDLLFQLPNLQRLQRRLLDCMPRGAATHDPVVLLSLSLIVKESFKLYKAVSEGIISLADAFFEMELHDATRGLEYYKEGMAASDALSGYYATIEQLEEIKRLMQLPKLSTPPSDFLRSMEAYLADAPRPLPADGDVPLPTKLAPRTRLPQGGFQALRRRRLACQCTAAPVREVLEEGSAAFKGEVQPGLNKYSSHITQPKSQGASQAMLYATGLREEDMSKPQVKAGVEEAGLVGLRFNTIGVSDGISMGTDGMSYSLQSRDIIADSIETVMSAQWYDANISLPGCDKNMPGTIMAMARVNRPSLMIYGGTIKPGYSKLGDGATLDVVSAFQSFGGYAAGLITEDQRCDIVRNSCPGPGACGGMYTANTMASAIEALGMALPYSSSTPAEDPLKRVECRLAGRYVLELLRRDVKPRDIMTLAAFENAMVLVMATGGSTNAVLHLIAMARACELDLTLDDFQRVSDRVPFIADLKPSGKYVMEDVHKVGGTPAILKYLHQHNLVDGTCLTVTGKTLAENLATCPGLREGQDVILPLDAPIKSSGHLQILYGNLSPEGSVGKITGKEGLVFEGRALCFDCEEDMLAALEQDQEQFKGSVVVIRYEGPKGGPGMPEMLTPTSAIMGAGLGNDCALITDGRFSGGSHGFVIGHVCPEAQEGGPIALVKNGDTIRIDAETRAMDILHVDDAELARRRTEWTAPPLKARQGTLYKYIKSRLTVRRISLAVRAAQVSSNDFKNGMTIEMDGAPYKVVEFLHVKPGKGAAFVRSKLKNFITNNTVEKTWRAGETVELAAVEKKETQFTYAEGDEYVFMDMSTYEETRIPRDEDWAKYLKEGMDVGVLLWNGKVISVELPNTVELEVVETDPGLRGNTAAGGSKPAKLETGAVIQVPLFINLGDRLKVDTRSDTYLSRAN</sequence>
<dbReference type="Gene3D" id="2.30.30.30">
    <property type="match status" value="1"/>
</dbReference>
<dbReference type="RefSeq" id="XP_005844252.1">
    <property type="nucleotide sequence ID" value="XM_005844190.1"/>
</dbReference>
<reference evidence="29 30" key="1">
    <citation type="journal article" date="2010" name="Plant Cell">
        <title>The Chlorella variabilis NC64A genome reveals adaptation to photosymbiosis, coevolution with viruses, and cryptic sex.</title>
        <authorList>
            <person name="Blanc G."/>
            <person name="Duncan G."/>
            <person name="Agarkova I."/>
            <person name="Borodovsky M."/>
            <person name="Gurnon J."/>
            <person name="Kuo A."/>
            <person name="Lindquist E."/>
            <person name="Lucas S."/>
            <person name="Pangilinan J."/>
            <person name="Polle J."/>
            <person name="Salamov A."/>
            <person name="Terry A."/>
            <person name="Yamada T."/>
            <person name="Dunigan D.D."/>
            <person name="Grigoriev I.V."/>
            <person name="Claverie J.M."/>
            <person name="Van Etten J.L."/>
        </authorList>
    </citation>
    <scope>NUCLEOTIDE SEQUENCE [LARGE SCALE GENOMIC DNA]</scope>
    <source>
        <strain evidence="29 30">NC64A</strain>
    </source>
</reference>
<evidence type="ECO:0000259" key="28">
    <source>
        <dbReference type="PROSITE" id="PS50942"/>
    </source>
</evidence>
<evidence type="ECO:0000256" key="5">
    <source>
        <dbReference type="ARBA" id="ARBA00006486"/>
    </source>
</evidence>
<evidence type="ECO:0000256" key="17">
    <source>
        <dbReference type="ARBA" id="ARBA00023136"/>
    </source>
</evidence>
<dbReference type="Proteomes" id="UP000008141">
    <property type="component" value="Unassembled WGS sequence"/>
</dbReference>
<dbReference type="InterPro" id="IPR013185">
    <property type="entry name" value="Transl_elong_KOW-like"/>
</dbReference>
<dbReference type="FunFam" id="2.40.50.140:FF:000009">
    <property type="entry name" value="Elongation factor P"/>
    <property type="match status" value="1"/>
</dbReference>
<comment type="similarity">
    <text evidence="5">Belongs to the IlvD/Edd family.</text>
</comment>
<dbReference type="PROSITE" id="PS01275">
    <property type="entry name" value="EFP"/>
    <property type="match status" value="1"/>
</dbReference>
<dbReference type="NCBIfam" id="NF001810">
    <property type="entry name" value="PRK00529.1"/>
    <property type="match status" value="1"/>
</dbReference>
<dbReference type="Pfam" id="PF08207">
    <property type="entry name" value="EFP_N"/>
    <property type="match status" value="1"/>
</dbReference>
<evidence type="ECO:0000256" key="10">
    <source>
        <dbReference type="ARBA" id="ARBA00022714"/>
    </source>
</evidence>
<keyword evidence="11" id="KW-0479">Metal-binding</keyword>
<dbReference type="InterPro" id="IPR001059">
    <property type="entry name" value="Transl_elong_P/YeiP_cen"/>
</dbReference>
<dbReference type="InterPro" id="IPR011768">
    <property type="entry name" value="Transl_elongation_fac_P"/>
</dbReference>
<dbReference type="GO" id="GO:0051537">
    <property type="term" value="F:2 iron, 2 sulfur cluster binding"/>
    <property type="evidence" value="ECO:0007669"/>
    <property type="project" value="UniProtKB-KW"/>
</dbReference>
<dbReference type="NCBIfam" id="NF002068">
    <property type="entry name" value="PRK00911.1"/>
    <property type="match status" value="1"/>
</dbReference>
<dbReference type="InterPro" id="IPR004404">
    <property type="entry name" value="DihydroxyA_deHydtase"/>
</dbReference>
<evidence type="ECO:0000256" key="26">
    <source>
        <dbReference type="ARBA" id="ARBA00034078"/>
    </source>
</evidence>
<evidence type="ECO:0000256" key="13">
    <source>
        <dbReference type="ARBA" id="ARBA00022842"/>
    </source>
</evidence>
<dbReference type="NCBIfam" id="TIGR00038">
    <property type="entry name" value="efp"/>
    <property type="match status" value="1"/>
</dbReference>
<dbReference type="InterPro" id="IPR000581">
    <property type="entry name" value="ILV_EDD_N"/>
</dbReference>
<dbReference type="Gene3D" id="2.40.50.140">
    <property type="entry name" value="Nucleic acid-binding proteins"/>
    <property type="match status" value="2"/>
</dbReference>
<dbReference type="InterPro" id="IPR013809">
    <property type="entry name" value="ENTH"/>
</dbReference>
<dbReference type="InterPro" id="IPR020558">
    <property type="entry name" value="DiOHA_6PGluconate_deHydtase_CS"/>
</dbReference>
<evidence type="ECO:0000256" key="16">
    <source>
        <dbReference type="ARBA" id="ARBA00023014"/>
    </source>
</evidence>
<dbReference type="AlphaFoldDB" id="E1ZPZ3"/>
<dbReference type="InterPro" id="IPR011417">
    <property type="entry name" value="ANTH_dom"/>
</dbReference>
<dbReference type="PROSITE" id="PS00886">
    <property type="entry name" value="ILVD_EDD_1"/>
    <property type="match status" value="1"/>
</dbReference>
<evidence type="ECO:0000256" key="7">
    <source>
        <dbReference type="ARBA" id="ARBA00022490"/>
    </source>
</evidence>
<keyword evidence="8" id="KW-0254">Endocytosis</keyword>
<comment type="pathway">
    <text evidence="4">Protein biosynthesis; polypeptide chain elongation.</text>
</comment>
<evidence type="ECO:0000256" key="11">
    <source>
        <dbReference type="ARBA" id="ARBA00022723"/>
    </source>
</evidence>
<keyword evidence="7" id="KW-0963">Cytoplasm</keyword>
<accession>E1ZPZ3</accession>
<evidence type="ECO:0000256" key="9">
    <source>
        <dbReference type="ARBA" id="ARBA00022605"/>
    </source>
</evidence>
<comment type="pathway">
    <text evidence="23">Amino-acid biosynthesis; L-valine biosynthesis; L-valine from pyruvate: step 3/4.</text>
</comment>
<dbReference type="InterPro" id="IPR013852">
    <property type="entry name" value="Transl_elong_P/YeiP_CS"/>
</dbReference>
<evidence type="ECO:0000256" key="25">
    <source>
        <dbReference type="ARBA" id="ARBA00029490"/>
    </source>
</evidence>
<dbReference type="EMBL" id="GL433858">
    <property type="protein sequence ID" value="EFN52150.1"/>
    <property type="molecule type" value="Genomic_DNA"/>
</dbReference>
<dbReference type="UniPathway" id="UPA00049">
    <property type="reaction ID" value="UER00061"/>
</dbReference>
<dbReference type="Gene3D" id="1.25.40.90">
    <property type="match status" value="1"/>
</dbReference>
<keyword evidence="16" id="KW-0411">Iron-sulfur</keyword>
<dbReference type="InterPro" id="IPR048050">
    <property type="entry name" value="ANTH_N_plant"/>
</dbReference>
<dbReference type="Gene3D" id="3.50.30.80">
    <property type="entry name" value="IlvD/EDD C-terminal domain-like"/>
    <property type="match status" value="1"/>
</dbReference>
<comment type="cofactor">
    <cofactor evidence="1">
        <name>Mg(2+)</name>
        <dbReference type="ChEBI" id="CHEBI:18420"/>
    </cofactor>
</comment>
<dbReference type="GO" id="GO:0043043">
    <property type="term" value="P:peptide biosynthetic process"/>
    <property type="evidence" value="ECO:0007669"/>
    <property type="project" value="InterPro"/>
</dbReference>
<dbReference type="EC" id="4.2.1.9" evidence="25"/>
<dbReference type="UniPathway" id="UPA00345"/>
<evidence type="ECO:0000256" key="2">
    <source>
        <dbReference type="ARBA" id="ARBA00004132"/>
    </source>
</evidence>
<evidence type="ECO:0000313" key="29">
    <source>
        <dbReference type="EMBL" id="EFN52150.1"/>
    </source>
</evidence>
<evidence type="ECO:0000256" key="22">
    <source>
        <dbReference type="ARBA" id="ARBA00029304"/>
    </source>
</evidence>
<keyword evidence="21" id="KW-0968">Cytoplasmic vesicle</keyword>
<evidence type="ECO:0000313" key="30">
    <source>
        <dbReference type="Proteomes" id="UP000008141"/>
    </source>
</evidence>
<evidence type="ECO:0000256" key="19">
    <source>
        <dbReference type="ARBA" id="ARBA00023239"/>
    </source>
</evidence>
<dbReference type="InterPro" id="IPR008991">
    <property type="entry name" value="Translation_prot_SH3-like_sf"/>
</dbReference>
<dbReference type="GO" id="GO:0005905">
    <property type="term" value="C:clathrin-coated pit"/>
    <property type="evidence" value="ECO:0007669"/>
    <property type="project" value="UniProtKB-SubCell"/>
</dbReference>
<keyword evidence="12" id="KW-0251">Elongation factor</keyword>
<dbReference type="HAMAP" id="MF_00141">
    <property type="entry name" value="EF_P"/>
    <property type="match status" value="1"/>
</dbReference>
<dbReference type="SUPFAM" id="SSF50249">
    <property type="entry name" value="Nucleic acid-binding proteins"/>
    <property type="match status" value="2"/>
</dbReference>
<dbReference type="eggNOG" id="KOG2448">
    <property type="taxonomic scope" value="Eukaryota"/>
</dbReference>
<dbReference type="InterPro" id="IPR015365">
    <property type="entry name" value="Elong-fact-P_C"/>
</dbReference>
<dbReference type="PANTHER" id="PTHR21000:SF5">
    <property type="entry name" value="DIHYDROXY-ACID DEHYDRATASE, MITOCHONDRIAL"/>
    <property type="match status" value="1"/>
</dbReference>
<dbReference type="InterPro" id="IPR014712">
    <property type="entry name" value="ANTH_dom_sf"/>
</dbReference>
<dbReference type="GO" id="GO:0030276">
    <property type="term" value="F:clathrin binding"/>
    <property type="evidence" value="ECO:0007669"/>
    <property type="project" value="InterPro"/>
</dbReference>
<dbReference type="eggNOG" id="KOG0251">
    <property type="taxonomic scope" value="Eukaryota"/>
</dbReference>
<keyword evidence="10" id="KW-0001">2Fe-2S</keyword>
<dbReference type="SMART" id="SM00841">
    <property type="entry name" value="Elong-fact-P_C"/>
    <property type="match status" value="1"/>
</dbReference>
<dbReference type="NCBIfam" id="TIGR00110">
    <property type="entry name" value="ilvD"/>
    <property type="match status" value="1"/>
</dbReference>
<dbReference type="Pfam" id="PF09285">
    <property type="entry name" value="Elong-fact-P_C"/>
    <property type="match status" value="1"/>
</dbReference>
<gene>
    <name evidence="29" type="ORF">CHLNCDRAFT_58991</name>
</gene>
<evidence type="ECO:0000256" key="3">
    <source>
        <dbReference type="ARBA" id="ARBA00004600"/>
    </source>
</evidence>
<dbReference type="SUPFAM" id="SSF89009">
    <property type="entry name" value="GAT-like domain"/>
    <property type="match status" value="1"/>
</dbReference>
<keyword evidence="9" id="KW-0028">Amino-acid biosynthesis</keyword>
<comment type="cofactor">
    <cofactor evidence="26">
        <name>[2Fe-2S] cluster</name>
        <dbReference type="ChEBI" id="CHEBI:190135"/>
    </cofactor>
</comment>
<dbReference type="InterPro" id="IPR050165">
    <property type="entry name" value="DHAD_IlvD/Edd"/>
</dbReference>
<evidence type="ECO:0000256" key="8">
    <source>
        <dbReference type="ARBA" id="ARBA00022583"/>
    </source>
</evidence>
<dbReference type="GO" id="GO:0048268">
    <property type="term" value="P:clathrin coat assembly"/>
    <property type="evidence" value="ECO:0007669"/>
    <property type="project" value="InterPro"/>
</dbReference>
<evidence type="ECO:0000256" key="15">
    <source>
        <dbReference type="ARBA" id="ARBA00023004"/>
    </source>
</evidence>
<dbReference type="SUPFAM" id="SSF52016">
    <property type="entry name" value="LeuD/IlvD-like"/>
    <property type="match status" value="1"/>
</dbReference>
<evidence type="ECO:0000256" key="12">
    <source>
        <dbReference type="ARBA" id="ARBA00022768"/>
    </source>
</evidence>
<dbReference type="GO" id="GO:0006897">
    <property type="term" value="P:endocytosis"/>
    <property type="evidence" value="ECO:0007669"/>
    <property type="project" value="UniProtKB-KW"/>
</dbReference>
<keyword evidence="13" id="KW-0460">Magnesium</keyword>
<dbReference type="InParanoid" id="E1ZPZ3"/>
<dbReference type="CDD" id="cd05794">
    <property type="entry name" value="S1_EF-P_repeat_2"/>
    <property type="match status" value="1"/>
</dbReference>
<evidence type="ECO:0000256" key="23">
    <source>
        <dbReference type="ARBA" id="ARBA00029436"/>
    </source>
</evidence>
<dbReference type="Gene3D" id="1.20.58.150">
    <property type="entry name" value="ANTH domain"/>
    <property type="match status" value="1"/>
</dbReference>
<dbReference type="Pfam" id="PF01132">
    <property type="entry name" value="EFP"/>
    <property type="match status" value="1"/>
</dbReference>
<evidence type="ECO:0000256" key="6">
    <source>
        <dbReference type="ARBA" id="ARBA00009479"/>
    </source>
</evidence>
<dbReference type="PANTHER" id="PTHR21000">
    <property type="entry name" value="DIHYDROXY-ACID DEHYDRATASE DAD"/>
    <property type="match status" value="1"/>
</dbReference>
<dbReference type="InterPro" id="IPR037237">
    <property type="entry name" value="IlvD/EDD_N"/>
</dbReference>
<comment type="subcellular location">
    <subcellularLocation>
        <location evidence="2">Cytoplasmic vesicle</location>
        <location evidence="2">Clathrin-coated vesicle</location>
    </subcellularLocation>
    <subcellularLocation>
        <location evidence="3">Membrane</location>
        <location evidence="3">Clathrin-coated pit</location>
    </subcellularLocation>
</comment>
<dbReference type="GO" id="GO:0004160">
    <property type="term" value="F:dihydroxy-acid dehydratase activity"/>
    <property type="evidence" value="ECO:0007669"/>
    <property type="project" value="UniProtKB-EC"/>
</dbReference>
<comment type="pathway">
    <text evidence="24">Amino-acid biosynthesis; L-isoleucine biosynthesis; L-isoleucine from 2-oxobutanoate: step 3/4.</text>
</comment>
<dbReference type="SUPFAM" id="SSF50104">
    <property type="entry name" value="Translation proteins SH3-like domain"/>
    <property type="match status" value="1"/>
</dbReference>
<dbReference type="InterPro" id="IPR008942">
    <property type="entry name" value="ENTH_VHS"/>
</dbReference>
<dbReference type="Pfam" id="PF00920">
    <property type="entry name" value="ILVD_EDD_N"/>
    <property type="match status" value="1"/>
</dbReference>
<evidence type="ECO:0000256" key="21">
    <source>
        <dbReference type="ARBA" id="ARBA00023329"/>
    </source>
</evidence>
<evidence type="ECO:0000256" key="20">
    <source>
        <dbReference type="ARBA" id="ARBA00023304"/>
    </source>
</evidence>
<proteinExistence type="inferred from homology"/>
<dbReference type="FunFam" id="3.50.30.80:FF:000001">
    <property type="entry name" value="Dihydroxy-acid dehydratase"/>
    <property type="match status" value="1"/>
</dbReference>
<keyword evidence="20" id="KW-0100">Branched-chain amino acid biosynthesis</keyword>
<dbReference type="GO" id="GO:0046872">
    <property type="term" value="F:metal ion binding"/>
    <property type="evidence" value="ECO:0007669"/>
    <property type="project" value="UniProtKB-KW"/>
</dbReference>
<comment type="catalytic activity">
    <reaction evidence="27">
        <text>(2R,3R)-2,3-dihydroxy-3-methylpentanoate = (S)-3-methyl-2-oxopentanoate + H2O</text>
        <dbReference type="Rhea" id="RHEA:27694"/>
        <dbReference type="ChEBI" id="CHEBI:15377"/>
        <dbReference type="ChEBI" id="CHEBI:35146"/>
        <dbReference type="ChEBI" id="CHEBI:49258"/>
        <dbReference type="EC" id="4.2.1.9"/>
    </reaction>
    <physiologicalReaction direction="left-to-right" evidence="27">
        <dbReference type="Rhea" id="RHEA:27695"/>
    </physiologicalReaction>
</comment>
<evidence type="ECO:0000256" key="24">
    <source>
        <dbReference type="ARBA" id="ARBA00029437"/>
    </source>
</evidence>
<dbReference type="FunFam" id="2.40.50.140:FF:000004">
    <property type="entry name" value="Elongation factor P"/>
    <property type="match status" value="1"/>
</dbReference>
<organism evidence="30">
    <name type="scientific">Chlorella variabilis</name>
    <name type="common">Green alga</name>
    <dbReference type="NCBI Taxonomy" id="554065"/>
    <lineage>
        <taxon>Eukaryota</taxon>
        <taxon>Viridiplantae</taxon>
        <taxon>Chlorophyta</taxon>
        <taxon>core chlorophytes</taxon>
        <taxon>Trebouxiophyceae</taxon>
        <taxon>Chlorellales</taxon>
        <taxon>Chlorellaceae</taxon>
        <taxon>Chlorella clade</taxon>
        <taxon>Chlorella</taxon>
    </lineage>
</organism>
<dbReference type="SUPFAM" id="SSF48464">
    <property type="entry name" value="ENTH/VHS domain"/>
    <property type="match status" value="1"/>
</dbReference>